<dbReference type="EMBL" id="QQAZ01000013">
    <property type="protein sequence ID" value="RDI45343.1"/>
    <property type="molecule type" value="Genomic_DNA"/>
</dbReference>
<sequence length="308" mass="33331">MKKKQAKITDGQEGPWSIIGGERGIYTQSMLKYKEFGEAMRRGAGRHGVDSYMGAALGMDLVKVSGGLRGDMMGAFMGAGGRDEELHSVMKNSWGKVEESAENNMFKDGDLAHVVSAVRHAERSSLDLVEGSGNAAVAAADIATLNAKVFRYREGKSRSSLRLSANEENVAKAYLNDPTLDQVKALQAVIDKKMDSDLGGQWGTRARYLIGKGIDDVGARRVLRYIGDRQSLEVMKATEKLVADPTNIHNMRAVRAAAAAAQETDRFTSGVGASQGSELTPPSPADPKAKWVAKYRKGMLPAARELRR</sequence>
<protein>
    <submittedName>
        <fullName evidence="2">Uncharacterized protein</fullName>
    </submittedName>
</protein>
<comment type="caution">
    <text evidence="2">The sequence shown here is derived from an EMBL/GenBank/DDBJ whole genome shotgun (WGS) entry which is preliminary data.</text>
</comment>
<dbReference type="STRING" id="1210089.GCA_001613165_03137"/>
<feature type="region of interest" description="Disordered" evidence="1">
    <location>
        <begin position="265"/>
        <end position="289"/>
    </location>
</feature>
<name>A0A370GTU2_9NOCA</name>
<proteinExistence type="predicted"/>
<evidence type="ECO:0000313" key="2">
    <source>
        <dbReference type="EMBL" id="RDI45343.1"/>
    </source>
</evidence>
<evidence type="ECO:0000256" key="1">
    <source>
        <dbReference type="SAM" id="MobiDB-lite"/>
    </source>
</evidence>
<reference evidence="2 3" key="1">
    <citation type="submission" date="2018-07" db="EMBL/GenBank/DDBJ databases">
        <title>Genomic Encyclopedia of Type Strains, Phase IV (KMG-IV): sequencing the most valuable type-strain genomes for metagenomic binning, comparative biology and taxonomic classification.</title>
        <authorList>
            <person name="Goeker M."/>
        </authorList>
    </citation>
    <scope>NUCLEOTIDE SEQUENCE [LARGE SCALE GENOMIC DNA]</scope>
    <source>
        <strain evidence="2 3">DSM 44952</strain>
    </source>
</reference>
<gene>
    <name evidence="2" type="ORF">DFR68_113114</name>
</gene>
<dbReference type="AlphaFoldDB" id="A0A370GTU2"/>
<keyword evidence="3" id="KW-1185">Reference proteome</keyword>
<evidence type="ECO:0000313" key="3">
    <source>
        <dbReference type="Proteomes" id="UP000255355"/>
    </source>
</evidence>
<accession>A0A370GTU2</accession>
<dbReference type="Proteomes" id="UP000255355">
    <property type="component" value="Unassembled WGS sequence"/>
</dbReference>
<organism evidence="2 3">
    <name type="scientific">Nocardia mexicana</name>
    <dbReference type="NCBI Taxonomy" id="279262"/>
    <lineage>
        <taxon>Bacteria</taxon>
        <taxon>Bacillati</taxon>
        <taxon>Actinomycetota</taxon>
        <taxon>Actinomycetes</taxon>
        <taxon>Mycobacteriales</taxon>
        <taxon>Nocardiaceae</taxon>
        <taxon>Nocardia</taxon>
    </lineage>
</organism>
<feature type="compositionally biased region" description="Polar residues" evidence="1">
    <location>
        <begin position="271"/>
        <end position="280"/>
    </location>
</feature>